<name>A0AAU7JM30_9HYPH</name>
<protein>
    <submittedName>
        <fullName evidence="3">Tripartite tricarboxylate transporter substrate binding protein</fullName>
    </submittedName>
</protein>
<dbReference type="Gene3D" id="3.40.190.150">
    <property type="entry name" value="Bordetella uptake gene, domain 1"/>
    <property type="match status" value="1"/>
</dbReference>
<dbReference type="RefSeq" id="WP_406858127.1">
    <property type="nucleotide sequence ID" value="NZ_CP157484.1"/>
</dbReference>
<dbReference type="PANTHER" id="PTHR42928:SF5">
    <property type="entry name" value="BLR1237 PROTEIN"/>
    <property type="match status" value="1"/>
</dbReference>
<dbReference type="EMBL" id="CP157484">
    <property type="protein sequence ID" value="XBO41277.1"/>
    <property type="molecule type" value="Genomic_DNA"/>
</dbReference>
<dbReference type="InterPro" id="IPR042100">
    <property type="entry name" value="Bug_dom1"/>
</dbReference>
<feature type="signal peptide" evidence="2">
    <location>
        <begin position="1"/>
        <end position="23"/>
    </location>
</feature>
<dbReference type="InterPro" id="IPR005064">
    <property type="entry name" value="BUG"/>
</dbReference>
<sequence>MRFSALIGVALSALAGLAGPALSQSYPTRAVRIIVPFGAGGPADIYARAVGQQLSEALKQPFVIENKPGAGAVIGTTEAARSAPDGYTLLLMSNTHTANETLISSKSYHLTKDFAPVAPLNAADLVIVVNPEVPAKTLAELIALAKAKPKELNYASSGVGTPYHLAGESFKALSGTDITHVPHRGSGEARTNVIGGHVQMMIDSVTTMAPTIQSGEVRALATTGAARSDLLPDVPTVSEAGLTGFEATIWLGLMAPAGTPREVVDLLNREVRKVEARPEVKTAWARQGVTPMEMSPEEFGRYIQTDIAKWAKVIQQAHIKVN</sequence>
<dbReference type="PIRSF" id="PIRSF017082">
    <property type="entry name" value="YflP"/>
    <property type="match status" value="1"/>
</dbReference>
<dbReference type="Gene3D" id="3.40.190.10">
    <property type="entry name" value="Periplasmic binding protein-like II"/>
    <property type="match status" value="1"/>
</dbReference>
<evidence type="ECO:0000256" key="2">
    <source>
        <dbReference type="SAM" id="SignalP"/>
    </source>
</evidence>
<feature type="chain" id="PRO_5043975095" evidence="2">
    <location>
        <begin position="24"/>
        <end position="322"/>
    </location>
</feature>
<dbReference type="CDD" id="cd13578">
    <property type="entry name" value="PBP2_Bug27"/>
    <property type="match status" value="1"/>
</dbReference>
<keyword evidence="2" id="KW-0732">Signal</keyword>
<organism evidence="3">
    <name type="scientific">Alsobacter sp. KACC 23698</name>
    <dbReference type="NCBI Taxonomy" id="3149229"/>
    <lineage>
        <taxon>Bacteria</taxon>
        <taxon>Pseudomonadati</taxon>
        <taxon>Pseudomonadota</taxon>
        <taxon>Alphaproteobacteria</taxon>
        <taxon>Hyphomicrobiales</taxon>
        <taxon>Alsobacteraceae</taxon>
        <taxon>Alsobacter</taxon>
    </lineage>
</organism>
<dbReference type="AlphaFoldDB" id="A0AAU7JM30"/>
<accession>A0AAU7JM30</accession>
<proteinExistence type="inferred from homology"/>
<dbReference type="Pfam" id="PF03401">
    <property type="entry name" value="TctC"/>
    <property type="match status" value="1"/>
</dbReference>
<evidence type="ECO:0000256" key="1">
    <source>
        <dbReference type="ARBA" id="ARBA00006987"/>
    </source>
</evidence>
<evidence type="ECO:0000313" key="3">
    <source>
        <dbReference type="EMBL" id="XBO41277.1"/>
    </source>
</evidence>
<gene>
    <name evidence="3" type="ORF">ABEG18_11125</name>
</gene>
<dbReference type="SUPFAM" id="SSF53850">
    <property type="entry name" value="Periplasmic binding protein-like II"/>
    <property type="match status" value="1"/>
</dbReference>
<dbReference type="PANTHER" id="PTHR42928">
    <property type="entry name" value="TRICARBOXYLATE-BINDING PROTEIN"/>
    <property type="match status" value="1"/>
</dbReference>
<reference evidence="3" key="1">
    <citation type="submission" date="2024-05" db="EMBL/GenBank/DDBJ databases">
        <authorList>
            <person name="Kim S."/>
            <person name="Heo J."/>
            <person name="Choi H."/>
            <person name="Choi Y."/>
            <person name="Kwon S.-W."/>
            <person name="Kim Y."/>
        </authorList>
    </citation>
    <scope>NUCLEOTIDE SEQUENCE</scope>
    <source>
        <strain evidence="3">KACC 23698</strain>
    </source>
</reference>
<comment type="similarity">
    <text evidence="1">Belongs to the UPF0065 (bug) family.</text>
</comment>